<dbReference type="Pfam" id="PF16861">
    <property type="entry name" value="Carbam_trans_C"/>
    <property type="match status" value="1"/>
</dbReference>
<keyword evidence="6" id="KW-1185">Reference proteome</keyword>
<proteinExistence type="inferred from homology"/>
<evidence type="ECO:0000259" key="4">
    <source>
        <dbReference type="Pfam" id="PF16861"/>
    </source>
</evidence>
<evidence type="ECO:0008006" key="7">
    <source>
        <dbReference type="Google" id="ProtNLM"/>
    </source>
</evidence>
<gene>
    <name evidence="5" type="ORF">CCMP2556_LOCUS30400</name>
</gene>
<evidence type="ECO:0000259" key="3">
    <source>
        <dbReference type="Pfam" id="PF02543"/>
    </source>
</evidence>
<feature type="domain" description="Carbamoyltransferase" evidence="3">
    <location>
        <begin position="644"/>
        <end position="889"/>
    </location>
</feature>
<dbReference type="InterPro" id="IPR003696">
    <property type="entry name" value="Carbtransf_dom"/>
</dbReference>
<feature type="region of interest" description="Disordered" evidence="2">
    <location>
        <begin position="399"/>
        <end position="457"/>
    </location>
</feature>
<dbReference type="CDD" id="cd24033">
    <property type="entry name" value="ASKHA_NBD_NodU_CmcH-like_N"/>
    <property type="match status" value="1"/>
</dbReference>
<dbReference type="PANTHER" id="PTHR34847">
    <property type="entry name" value="NODULATION PROTEIN U"/>
    <property type="match status" value="1"/>
</dbReference>
<feature type="compositionally biased region" description="Polar residues" evidence="2">
    <location>
        <begin position="436"/>
        <end position="451"/>
    </location>
</feature>
<evidence type="ECO:0000313" key="6">
    <source>
        <dbReference type="Proteomes" id="UP001642484"/>
    </source>
</evidence>
<name>A0ABP0NHI5_9DINO</name>
<evidence type="ECO:0000256" key="1">
    <source>
        <dbReference type="ARBA" id="ARBA00006129"/>
    </source>
</evidence>
<sequence>MAGKVLPKKVREQLAAHEREQSKAGAEGKFEPTAKLYCIPRNAERCMEIEVRQSGKHIHCEPVGPIFSDGCKYISVCQSLVTPDEFYCVPYDASHVLLLDLEQDKVVQVGLPVGEEKVTKYATAAASHNWQGRIYAAPFLATRVLEIDPRLGSVREVGGRVGRSDKADWWASVASPITLKIYAIPWDARNVLEIDPIKGTSKKVGPDLGGVEGKYSCASVAANGCIYAPPYNASKILKISEKGEVSLIGPDLGNATEAPRKYCCVCQGTNRLLYAPPLYANRVLEINPGGVSRLIGPGIGNGEALYACASNGQDARIYCAPLEAHRVLLIDPFDHEVEEIGIDLGKEAEKYSCITAAPLGHMMYAAPRSARYVLEVDTKRSFVREVGKDLGSAKRKFTAILPGKPPMAPSMLRARTASPKQGPSRGAPSLGRNATEGRNSLARSASPSKSAEPSGGTGLVANVLHAVDGETVGQDEMCNPNMFPSCKIGLPIGRKSPGTSWSSNSTTFAVKASRASLPWRRGFSYKRNDVYGLAWPTWTSLGKTEGVLAIHMGHDAQIVLAIGSRIQCVLELERLFGRRYFFPKLDDFNKNWLTAAETVRDQCECEDGACPATFEYGLIVDFGMYTRYQSTLLPKLMDTVFSVKVWRSVNHHEAHALMAYHSSPFRSAFILSFDGGGNDGTFNAFLGHGLDIDRIGRRNINLGKIYERIGSFLPAVTGLPAVLDKFCPTVRKDGDDWSDGTIYWQAEKREGFAGKLMGYSGIRAPSAEASRWFRKMYQRAEEGVYDMPVAVLHMICDSEEARQAVAASAQDEFAKFVQPLVAGYLLQLKLKGIKVEGIVLVGGCALNVLTNQIIRETLTSFTSEMPDSSKPKDVYVPPAPNDAGLAIGAVWSLFPPTVQQPLQYLGFRLFDLETLGEHAKERGAQKLSDLGGLEYLAELFAGGSAWQADPRSRMNAKPIIAVVRGRQEFGPRALGHRSLLAFPDADMKDRMNRIKFRQWYRPAAPMIADEALEEIFGHKFRSAYMEFAPLVKEDVRKRFPGLSHFDGTARHQSVGKEDEPWIHALLLAVGKRTGLAALINTSFNSKGKPITNTVEESLEMLDTLEDLDFVLIEDWLFRPPAVRKPMKENPEKLGVTYVEQNLTTT</sequence>
<accession>A0ABP0NHI5</accession>
<evidence type="ECO:0000256" key="2">
    <source>
        <dbReference type="SAM" id="MobiDB-lite"/>
    </source>
</evidence>
<dbReference type="EMBL" id="CAXAMN010021640">
    <property type="protein sequence ID" value="CAK9061835.1"/>
    <property type="molecule type" value="Genomic_DNA"/>
</dbReference>
<dbReference type="Proteomes" id="UP001642484">
    <property type="component" value="Unassembled WGS sequence"/>
</dbReference>
<dbReference type="Pfam" id="PF02543">
    <property type="entry name" value="Carbam_trans_N"/>
    <property type="match status" value="1"/>
</dbReference>
<evidence type="ECO:0000313" key="5">
    <source>
        <dbReference type="EMBL" id="CAK9061835.1"/>
    </source>
</evidence>
<dbReference type="InterPro" id="IPR043129">
    <property type="entry name" value="ATPase_NBD"/>
</dbReference>
<comment type="caution">
    <text evidence="5">The sequence shown here is derived from an EMBL/GenBank/DDBJ whole genome shotgun (WGS) entry which is preliminary data.</text>
</comment>
<dbReference type="SUPFAM" id="SSF53067">
    <property type="entry name" value="Actin-like ATPase domain"/>
    <property type="match status" value="1"/>
</dbReference>
<comment type="similarity">
    <text evidence="1">Belongs to the NodU/CmcH family.</text>
</comment>
<organism evidence="5 6">
    <name type="scientific">Durusdinium trenchii</name>
    <dbReference type="NCBI Taxonomy" id="1381693"/>
    <lineage>
        <taxon>Eukaryota</taxon>
        <taxon>Sar</taxon>
        <taxon>Alveolata</taxon>
        <taxon>Dinophyceae</taxon>
        <taxon>Suessiales</taxon>
        <taxon>Symbiodiniaceae</taxon>
        <taxon>Durusdinium</taxon>
    </lineage>
</organism>
<dbReference type="Gene3D" id="3.30.420.40">
    <property type="match status" value="1"/>
</dbReference>
<dbReference type="InterPro" id="IPR031730">
    <property type="entry name" value="Carbam_trans_C"/>
</dbReference>
<reference evidence="5 6" key="1">
    <citation type="submission" date="2024-02" db="EMBL/GenBank/DDBJ databases">
        <authorList>
            <person name="Chen Y."/>
            <person name="Shah S."/>
            <person name="Dougan E. K."/>
            <person name="Thang M."/>
            <person name="Chan C."/>
        </authorList>
    </citation>
    <scope>NUCLEOTIDE SEQUENCE [LARGE SCALE GENOMIC DNA]</scope>
</reference>
<dbReference type="InterPro" id="IPR051338">
    <property type="entry name" value="NodU/CmcH_Carbamoyltrnsfr"/>
</dbReference>
<dbReference type="InterPro" id="IPR038152">
    <property type="entry name" value="Carbam_trans_C_sf"/>
</dbReference>
<dbReference type="SUPFAM" id="SSF63829">
    <property type="entry name" value="Calcium-dependent phosphotriesterase"/>
    <property type="match status" value="1"/>
</dbReference>
<dbReference type="PANTHER" id="PTHR34847:SF1">
    <property type="entry name" value="NODULATION PROTEIN U"/>
    <property type="match status" value="1"/>
</dbReference>
<dbReference type="Gene3D" id="3.90.870.20">
    <property type="entry name" value="Carbamoyltransferase, C-terminal domain"/>
    <property type="match status" value="1"/>
</dbReference>
<feature type="domain" description="Carbamoyltransferase C-terminal" evidence="4">
    <location>
        <begin position="954"/>
        <end position="1117"/>
    </location>
</feature>
<protein>
    <recommendedName>
        <fullName evidence="7">Carbamoyltransferase</fullName>
    </recommendedName>
</protein>